<dbReference type="Pfam" id="PF04832">
    <property type="entry name" value="SOUL"/>
    <property type="match status" value="1"/>
</dbReference>
<dbReference type="Proteomes" id="UP000660262">
    <property type="component" value="Unassembled WGS sequence"/>
</dbReference>
<evidence type="ECO:0000313" key="2">
    <source>
        <dbReference type="EMBL" id="GHP05050.1"/>
    </source>
</evidence>
<proteinExistence type="inferred from homology"/>
<gene>
    <name evidence="2" type="ORF">PPROV_000380200</name>
</gene>
<dbReference type="PANTHER" id="PTHR11220">
    <property type="entry name" value="HEME-BINDING PROTEIN-RELATED"/>
    <property type="match status" value="1"/>
</dbReference>
<keyword evidence="3" id="KW-1185">Reference proteome</keyword>
<organism evidence="2 3">
    <name type="scientific">Pycnococcus provasolii</name>
    <dbReference type="NCBI Taxonomy" id="41880"/>
    <lineage>
        <taxon>Eukaryota</taxon>
        <taxon>Viridiplantae</taxon>
        <taxon>Chlorophyta</taxon>
        <taxon>Pseudoscourfieldiophyceae</taxon>
        <taxon>Pseudoscourfieldiales</taxon>
        <taxon>Pycnococcaceae</taxon>
        <taxon>Pycnococcus</taxon>
    </lineage>
</organism>
<dbReference type="InterPro" id="IPR011256">
    <property type="entry name" value="Reg_factor_effector_dom_sf"/>
</dbReference>
<name>A0A830HH13_9CHLO</name>
<sequence length="218" mass="23637">MEVPADLETIPSRIIYRKGAFFEVRALEAYVAAEANMESGKIAPGVVGDAVNSGNAFNTVASYIFGGNETNEAISMTTPVLSDAGAADENQRKSMRFVMAPTRVQETSTKPLPKPTNERVKLVDVPQRMVAVERFSGVATPQAVRWATEQLVENLRAVSNAYVPADEAARAAVRDGDIDALERLGVIETAQYNPPSTPPFRRTNELWLDVIVASANQV</sequence>
<protein>
    <recommendedName>
        <fullName evidence="4">SOUL heme-binding protein</fullName>
    </recommendedName>
</protein>
<dbReference type="SUPFAM" id="SSF55136">
    <property type="entry name" value="Probable bacterial effector-binding domain"/>
    <property type="match status" value="1"/>
</dbReference>
<dbReference type="EMBL" id="BNJQ01000009">
    <property type="protein sequence ID" value="GHP05050.1"/>
    <property type="molecule type" value="Genomic_DNA"/>
</dbReference>
<dbReference type="OrthoDB" id="6424451at2759"/>
<evidence type="ECO:0000256" key="1">
    <source>
        <dbReference type="ARBA" id="ARBA00009817"/>
    </source>
</evidence>
<dbReference type="AlphaFoldDB" id="A0A830HH13"/>
<evidence type="ECO:0000313" key="3">
    <source>
        <dbReference type="Proteomes" id="UP000660262"/>
    </source>
</evidence>
<dbReference type="InterPro" id="IPR006917">
    <property type="entry name" value="SOUL_heme-bd"/>
</dbReference>
<dbReference type="PANTHER" id="PTHR11220:SF58">
    <property type="entry name" value="SOUL HEME-BINDING FAMILY PROTEIN"/>
    <property type="match status" value="1"/>
</dbReference>
<comment type="similarity">
    <text evidence="1">Belongs to the HEBP family.</text>
</comment>
<dbReference type="Gene3D" id="3.20.80.10">
    <property type="entry name" value="Regulatory factor, effector binding domain"/>
    <property type="match status" value="1"/>
</dbReference>
<evidence type="ECO:0008006" key="4">
    <source>
        <dbReference type="Google" id="ProtNLM"/>
    </source>
</evidence>
<accession>A0A830HH13</accession>
<reference evidence="2" key="1">
    <citation type="submission" date="2020-10" db="EMBL/GenBank/DDBJ databases">
        <title>Unveiling of a novel bifunctional photoreceptor, Dualchrome1, isolated from a cosmopolitan green alga.</title>
        <authorList>
            <person name="Suzuki S."/>
            <person name="Kawachi M."/>
        </authorList>
    </citation>
    <scope>NUCLEOTIDE SEQUENCE</scope>
    <source>
        <strain evidence="2">NIES 2893</strain>
    </source>
</reference>
<comment type="caution">
    <text evidence="2">The sequence shown here is derived from an EMBL/GenBank/DDBJ whole genome shotgun (WGS) entry which is preliminary data.</text>
</comment>